<protein>
    <submittedName>
        <fullName evidence="2">Phosphotransferase</fullName>
    </submittedName>
</protein>
<name>A0ABU4IWG8_9VIBR</name>
<dbReference type="CDD" id="cd05151">
    <property type="entry name" value="ChoK-like"/>
    <property type="match status" value="1"/>
</dbReference>
<proteinExistence type="predicted"/>
<dbReference type="Proteomes" id="UP001279860">
    <property type="component" value="Unassembled WGS sequence"/>
</dbReference>
<dbReference type="PANTHER" id="PTHR22603:SF66">
    <property type="entry name" value="ETHANOLAMINE KINASE"/>
    <property type="match status" value="1"/>
</dbReference>
<keyword evidence="3" id="KW-1185">Reference proteome</keyword>
<feature type="domain" description="Aminoglycoside phosphotransferase" evidence="1">
    <location>
        <begin position="31"/>
        <end position="222"/>
    </location>
</feature>
<dbReference type="Pfam" id="PF01636">
    <property type="entry name" value="APH"/>
    <property type="match status" value="1"/>
</dbReference>
<evidence type="ECO:0000313" key="2">
    <source>
        <dbReference type="EMBL" id="MDW6092644.1"/>
    </source>
</evidence>
<reference evidence="2 3" key="1">
    <citation type="submission" date="2023-11" db="EMBL/GenBank/DDBJ databases">
        <title>Plant-associative lifestyle of Vibrio porteresiae and its evolutionary dynamics.</title>
        <authorList>
            <person name="Rameshkumar N."/>
            <person name="Kirti K."/>
        </authorList>
    </citation>
    <scope>NUCLEOTIDE SEQUENCE [LARGE SCALE GENOMIC DNA]</scope>
    <source>
        <strain evidence="2 3">MSSRF7</strain>
    </source>
</reference>
<dbReference type="EMBL" id="JAWRCP010000001">
    <property type="protein sequence ID" value="MDW6092644.1"/>
    <property type="molecule type" value="Genomic_DNA"/>
</dbReference>
<dbReference type="InterPro" id="IPR011009">
    <property type="entry name" value="Kinase-like_dom_sf"/>
</dbReference>
<evidence type="ECO:0000259" key="1">
    <source>
        <dbReference type="Pfam" id="PF01636"/>
    </source>
</evidence>
<dbReference type="InterPro" id="IPR002575">
    <property type="entry name" value="Aminoglycoside_PTrfase"/>
</dbReference>
<dbReference type="RefSeq" id="WP_318584787.1">
    <property type="nucleotide sequence ID" value="NZ_JAWRCP010000001.1"/>
</dbReference>
<gene>
    <name evidence="2" type="ORF">SBX64_08805</name>
</gene>
<dbReference type="SUPFAM" id="SSF56112">
    <property type="entry name" value="Protein kinase-like (PK-like)"/>
    <property type="match status" value="1"/>
</dbReference>
<accession>A0ABU4IWG8</accession>
<evidence type="ECO:0000313" key="3">
    <source>
        <dbReference type="Proteomes" id="UP001279860"/>
    </source>
</evidence>
<organism evidence="2 3">
    <name type="scientific">Vibrio rhizosphaerae</name>
    <dbReference type="NCBI Taxonomy" id="398736"/>
    <lineage>
        <taxon>Bacteria</taxon>
        <taxon>Pseudomonadati</taxon>
        <taxon>Pseudomonadota</taxon>
        <taxon>Gammaproteobacteria</taxon>
        <taxon>Vibrionales</taxon>
        <taxon>Vibrionaceae</taxon>
        <taxon>Vibrio</taxon>
    </lineage>
</organism>
<sequence length="298" mass="34170">MARMSWSEACQLDPSLVSLNDFFRATPTVAQTLAGGLTNRCWKIDIPDSPSAVWRPSTDVTQAFSISRHQEFHILSALKDQATQISPKPLYINEQGLLVQWIEGEKVVTDDIEMMTRLLSQIHQFPVTKLPIVPFVYTARLDHYWFQLQSMSAELGPIESLYKTWRTLPNISEVPHTLCHFDLGCHNLIKTPQGIKVIDWEYASLADPRMDLAMTIDMSDANLLTTVGQYCQHRNITELDLWIEGVKAWMPRVRMLAMLWYLIAFQMWENEAMQAAAERIKAQFDNGCHDDSNQPNTQ</sequence>
<comment type="caution">
    <text evidence="2">The sequence shown here is derived from an EMBL/GenBank/DDBJ whole genome shotgun (WGS) entry which is preliminary data.</text>
</comment>
<dbReference type="Gene3D" id="3.30.200.20">
    <property type="entry name" value="Phosphorylase Kinase, domain 1"/>
    <property type="match status" value="1"/>
</dbReference>
<dbReference type="Gene3D" id="3.90.1200.10">
    <property type="match status" value="1"/>
</dbReference>
<dbReference type="PANTHER" id="PTHR22603">
    <property type="entry name" value="CHOLINE/ETHANOALAMINE KINASE"/>
    <property type="match status" value="1"/>
</dbReference>